<dbReference type="Gene3D" id="2.60.40.10">
    <property type="entry name" value="Immunoglobulins"/>
    <property type="match status" value="2"/>
</dbReference>
<dbReference type="PROSITE" id="PS01095">
    <property type="entry name" value="GH18_1"/>
    <property type="match status" value="1"/>
</dbReference>
<dbReference type="Proteomes" id="UP000321922">
    <property type="component" value="Unassembled WGS sequence"/>
</dbReference>
<dbReference type="InterPro" id="IPR013783">
    <property type="entry name" value="Ig-like_fold"/>
</dbReference>
<dbReference type="SUPFAM" id="SSF51055">
    <property type="entry name" value="Carbohydrate binding domain"/>
    <property type="match status" value="1"/>
</dbReference>
<dbReference type="Pfam" id="PF02839">
    <property type="entry name" value="CBM_5_12"/>
    <property type="match status" value="1"/>
</dbReference>
<dbReference type="InterPro" id="IPR032179">
    <property type="entry name" value="Cry22Aa_Ig-like"/>
</dbReference>
<dbReference type="InterPro" id="IPR051024">
    <property type="entry name" value="GlcNAc_Chitin_IntDeg"/>
</dbReference>
<evidence type="ECO:0000256" key="6">
    <source>
        <dbReference type="SAM" id="MobiDB-lite"/>
    </source>
</evidence>
<reference evidence="8 9" key="1">
    <citation type="submission" date="2019-07" db="EMBL/GenBank/DDBJ databases">
        <title>Whole genome shotgun sequence of Vibrio sagamiensis NBRC 104589.</title>
        <authorList>
            <person name="Hosoyama A."/>
            <person name="Uohara A."/>
            <person name="Ohji S."/>
            <person name="Ichikawa N."/>
        </authorList>
    </citation>
    <scope>NUCLEOTIDE SEQUENCE [LARGE SCALE GENOMIC DNA]</scope>
    <source>
        <strain evidence="8 9">NBRC 104589</strain>
    </source>
</reference>
<evidence type="ECO:0000256" key="3">
    <source>
        <dbReference type="ARBA" id="ARBA00023277"/>
    </source>
</evidence>
<dbReference type="InterPro" id="IPR001579">
    <property type="entry name" value="Glyco_hydro_18_chit_AS"/>
</dbReference>
<keyword evidence="4 5" id="KW-0326">Glycosidase</keyword>
<comment type="caution">
    <text evidence="8">The sequence shown here is derived from an EMBL/GenBank/DDBJ whole genome shotgun (WGS) entry which is preliminary data.</text>
</comment>
<evidence type="ECO:0000256" key="2">
    <source>
        <dbReference type="ARBA" id="ARBA00022801"/>
    </source>
</evidence>
<dbReference type="InterPro" id="IPR003610">
    <property type="entry name" value="CBM5/12"/>
</dbReference>
<comment type="similarity">
    <text evidence="1">Belongs to the glycosyl hydrolase 18 family. Chitinase class II subfamily.</text>
</comment>
<evidence type="ECO:0000256" key="4">
    <source>
        <dbReference type="ARBA" id="ARBA00023295"/>
    </source>
</evidence>
<dbReference type="GO" id="GO:0005975">
    <property type="term" value="P:carbohydrate metabolic process"/>
    <property type="evidence" value="ECO:0007669"/>
    <property type="project" value="InterPro"/>
</dbReference>
<dbReference type="InterPro" id="IPR011583">
    <property type="entry name" value="Chitinase_II/V-like_cat"/>
</dbReference>
<evidence type="ECO:0000313" key="9">
    <source>
        <dbReference type="Proteomes" id="UP000321922"/>
    </source>
</evidence>
<proteinExistence type="inferred from homology"/>
<dbReference type="PANTHER" id="PTHR34823">
    <property type="entry name" value="GLCNAC-BINDING PROTEIN A"/>
    <property type="match status" value="1"/>
</dbReference>
<dbReference type="GO" id="GO:0008061">
    <property type="term" value="F:chitin binding"/>
    <property type="evidence" value="ECO:0007669"/>
    <property type="project" value="InterPro"/>
</dbReference>
<feature type="domain" description="GH18" evidence="7">
    <location>
        <begin position="75"/>
        <end position="373"/>
    </location>
</feature>
<dbReference type="PANTHER" id="PTHR34823:SF1">
    <property type="entry name" value="CHITIN-BINDING TYPE-4 DOMAIN-CONTAINING PROTEIN"/>
    <property type="match status" value="1"/>
</dbReference>
<evidence type="ECO:0000256" key="1">
    <source>
        <dbReference type="ARBA" id="ARBA00009121"/>
    </source>
</evidence>
<dbReference type="SUPFAM" id="SSF51445">
    <property type="entry name" value="(Trans)glycosidases"/>
    <property type="match status" value="1"/>
</dbReference>
<dbReference type="GO" id="GO:0030246">
    <property type="term" value="F:carbohydrate binding"/>
    <property type="evidence" value="ECO:0007669"/>
    <property type="project" value="InterPro"/>
</dbReference>
<sequence>MLVNACVDVVNLILVLGPPKSIYSFSLIMSIDIKVNQDRKGNRMKHKSLYLAVALGLGSFSNVVSASEMVNPDGGVVVGYWHNWCDGTGYQGGNAPCITLDEVDPMYNVVNVSFMKVYDTSEGRIPTFKFNPGVGSSEEEFIAQIEEINAQGRAVLIALGGADAHVELKAGDEEAFAQEIIRVTDKYGFDGLDIDLEQSAITAADNQTVIPAALLLVKEHYQQQGKNFLITMAPEFPYLKKGDKYIPYLTTLEGEYDWINPQFYNQGGDGIWVDGVGWIAQNNDTLKEEFIYYISDSLSNGTRGFHKIPNDKLVFGIPSNIDAAATGYLNNPEDLYRAFDRLKSQGQALRGVMTWSINWDMGTNAAGQAYGEKFIKNYGPFVHGQTPPQPSEGKPVLNGLSDVRVRFGSMFDAYAGVSATDKEDGNLTNSIHIEGTVDTNTLGTYVLVYSVKDSDNNETKQSRTVEVYSLAPEFEGIFDAKVKLGDAFDPMTGVKAIDAEDGDLTDQIRIQGTVDVNVLGSYTLTYRVTDSSNQTSTAYRTVNVVSGDNEVCAAAWDKTAIYLGGDQVSHNGLTWQAGWWTKGDEPGTTGEEGVWRKASDESCGPTPAPEFDFEVSGLKNQYTLDNGMVELSVTFVSSESASVTVAVKDQTNAAVYQQSIAVSGEERVTITLDDIEAGNFKFEATATSENGEEERITRSFKVEEESSNPSQYPDYEAGKNYAAGDIVTGTDGNAYQCKPWPYTGWCANAAYAPGESQFWADAWDKL</sequence>
<dbReference type="CDD" id="cd12215">
    <property type="entry name" value="ChiC_BD"/>
    <property type="match status" value="1"/>
</dbReference>
<dbReference type="GO" id="GO:0004553">
    <property type="term" value="F:hydrolase activity, hydrolyzing O-glycosyl compounds"/>
    <property type="evidence" value="ECO:0007669"/>
    <property type="project" value="InterPro"/>
</dbReference>
<dbReference type="SMART" id="SM00636">
    <property type="entry name" value="Glyco_18"/>
    <property type="match status" value="1"/>
</dbReference>
<accession>A0A511QCJ5</accession>
<dbReference type="Pfam" id="PF16403">
    <property type="entry name" value="Bact_surface_Ig-like"/>
    <property type="match status" value="2"/>
</dbReference>
<protein>
    <submittedName>
        <fullName evidence="8">Chitinase ChiA</fullName>
    </submittedName>
</protein>
<dbReference type="GO" id="GO:0005576">
    <property type="term" value="C:extracellular region"/>
    <property type="evidence" value="ECO:0007669"/>
    <property type="project" value="InterPro"/>
</dbReference>
<dbReference type="InterPro" id="IPR017853">
    <property type="entry name" value="GH"/>
</dbReference>
<dbReference type="CDD" id="cd02871">
    <property type="entry name" value="GH18_chitinase_D-like"/>
    <property type="match status" value="1"/>
</dbReference>
<dbReference type="Pfam" id="PF00704">
    <property type="entry name" value="Glyco_hydro_18"/>
    <property type="match status" value="1"/>
</dbReference>
<dbReference type="AlphaFoldDB" id="A0A511QCJ5"/>
<organism evidence="8 9">
    <name type="scientific">Vibrio sagamiensis NBRC 104589</name>
    <dbReference type="NCBI Taxonomy" id="1219064"/>
    <lineage>
        <taxon>Bacteria</taxon>
        <taxon>Pseudomonadati</taxon>
        <taxon>Pseudomonadota</taxon>
        <taxon>Gammaproteobacteria</taxon>
        <taxon>Vibrionales</taxon>
        <taxon>Vibrionaceae</taxon>
        <taxon>Vibrio</taxon>
    </lineage>
</organism>
<evidence type="ECO:0000256" key="5">
    <source>
        <dbReference type="RuleBase" id="RU000489"/>
    </source>
</evidence>
<dbReference type="Gene3D" id="2.60.40.2550">
    <property type="match status" value="1"/>
</dbReference>
<gene>
    <name evidence="8" type="primary">chiA</name>
    <name evidence="8" type="ORF">VSA01S_11270</name>
</gene>
<keyword evidence="3" id="KW-0119">Carbohydrate metabolism</keyword>
<feature type="compositionally biased region" description="Basic and acidic residues" evidence="6">
    <location>
        <begin position="693"/>
        <end position="704"/>
    </location>
</feature>
<dbReference type="Gene3D" id="2.10.10.20">
    <property type="entry name" value="Carbohydrate-binding module superfamily 5/12"/>
    <property type="match status" value="1"/>
</dbReference>
<keyword evidence="9" id="KW-1185">Reference proteome</keyword>
<evidence type="ECO:0000259" key="7">
    <source>
        <dbReference type="PROSITE" id="PS51910"/>
    </source>
</evidence>
<dbReference type="EMBL" id="BJXJ01000008">
    <property type="protein sequence ID" value="GEM75015.1"/>
    <property type="molecule type" value="Genomic_DNA"/>
</dbReference>
<evidence type="ECO:0000313" key="8">
    <source>
        <dbReference type="EMBL" id="GEM75015.1"/>
    </source>
</evidence>
<feature type="region of interest" description="Disordered" evidence="6">
    <location>
        <begin position="687"/>
        <end position="717"/>
    </location>
</feature>
<name>A0A511QCJ5_9VIBR</name>
<dbReference type="InterPro" id="IPR001223">
    <property type="entry name" value="Glyco_hydro18_cat"/>
</dbReference>
<dbReference type="Gene3D" id="3.20.20.80">
    <property type="entry name" value="Glycosidases"/>
    <property type="match status" value="1"/>
</dbReference>
<dbReference type="SMART" id="SM00495">
    <property type="entry name" value="ChtBD3"/>
    <property type="match status" value="2"/>
</dbReference>
<keyword evidence="2 5" id="KW-0378">Hydrolase</keyword>
<dbReference type="InterPro" id="IPR036573">
    <property type="entry name" value="CBM_sf_5/12"/>
</dbReference>
<dbReference type="PROSITE" id="PS51910">
    <property type="entry name" value="GH18_2"/>
    <property type="match status" value="1"/>
</dbReference>